<evidence type="ECO:0000256" key="3">
    <source>
        <dbReference type="ARBA" id="ARBA00022840"/>
    </source>
</evidence>
<dbReference type="InterPro" id="IPR003593">
    <property type="entry name" value="AAA+_ATPase"/>
</dbReference>
<organism evidence="5 6">
    <name type="scientific">Oligosphaera ethanolica</name>
    <dbReference type="NCBI Taxonomy" id="760260"/>
    <lineage>
        <taxon>Bacteria</taxon>
        <taxon>Pseudomonadati</taxon>
        <taxon>Lentisphaerota</taxon>
        <taxon>Oligosphaeria</taxon>
        <taxon>Oligosphaerales</taxon>
        <taxon>Oligosphaeraceae</taxon>
        <taxon>Oligosphaera</taxon>
    </lineage>
</organism>
<dbReference type="InterPro" id="IPR027417">
    <property type="entry name" value="P-loop_NTPase"/>
</dbReference>
<accession>A0AAE3VDG4</accession>
<dbReference type="PANTHER" id="PTHR30258:SF2">
    <property type="entry name" value="COMG OPERON PROTEIN 1"/>
    <property type="match status" value="1"/>
</dbReference>
<dbReference type="EMBL" id="JAUSVL010000001">
    <property type="protein sequence ID" value="MDQ0288455.1"/>
    <property type="molecule type" value="Genomic_DNA"/>
</dbReference>
<dbReference type="Pfam" id="PF00437">
    <property type="entry name" value="T2SSE"/>
    <property type="match status" value="1"/>
</dbReference>
<evidence type="ECO:0000259" key="4">
    <source>
        <dbReference type="PROSITE" id="PS00662"/>
    </source>
</evidence>
<dbReference type="PROSITE" id="PS00662">
    <property type="entry name" value="T2SP_E"/>
    <property type="match status" value="1"/>
</dbReference>
<dbReference type="InterPro" id="IPR001482">
    <property type="entry name" value="T2SS/T4SS_dom"/>
</dbReference>
<dbReference type="Gene3D" id="3.40.50.300">
    <property type="entry name" value="P-loop containing nucleotide triphosphate hydrolases"/>
    <property type="match status" value="1"/>
</dbReference>
<comment type="caution">
    <text evidence="5">The sequence shown here is derived from an EMBL/GenBank/DDBJ whole genome shotgun (WGS) entry which is preliminary data.</text>
</comment>
<evidence type="ECO:0000313" key="6">
    <source>
        <dbReference type="Proteomes" id="UP001238163"/>
    </source>
</evidence>
<name>A0AAE3VDG4_9BACT</name>
<gene>
    <name evidence="5" type="ORF">J3R75_000562</name>
</gene>
<reference evidence="5" key="1">
    <citation type="submission" date="2023-07" db="EMBL/GenBank/DDBJ databases">
        <title>Genomic Encyclopedia of Type Strains, Phase IV (KMG-IV): sequencing the most valuable type-strain genomes for metagenomic binning, comparative biology and taxonomic classification.</title>
        <authorList>
            <person name="Goeker M."/>
        </authorList>
    </citation>
    <scope>NUCLEOTIDE SEQUENCE</scope>
    <source>
        <strain evidence="5">DSM 24202</strain>
    </source>
</reference>
<keyword evidence="3" id="KW-0067">ATP-binding</keyword>
<dbReference type="InterPro" id="IPR007831">
    <property type="entry name" value="T2SS_GspE_N"/>
</dbReference>
<evidence type="ECO:0000313" key="5">
    <source>
        <dbReference type="EMBL" id="MDQ0288455.1"/>
    </source>
</evidence>
<sequence length="564" mass="61744">MTPSSPTDNTTTAASSEAILNGNAHPGNASQPGDLRQRVRQALASKIVNHDGDPGGSASLDWDLVNSGKIADMTMIRIYADLTGLPVLDEEDVRDVSYYPDVTYDFLSAENCLPIVWNAEKAVIAISSPYDAGRLAHVWKGLYDAEAEFVLARRSFIERFITSLYDNPDQLGNGLAADGDSEQALRDLAKEAPIVRLVNDIFSRAQEMGASDIHVEPTEHDVVIRFRIDGMLQTILRPPKNQYAAIASRIKLLAGMNIAERRLPQDGRIDLPSGANPIDVRVSTVPCMHGESIVLRLLQKDSAIFDLDKVGLLPDSKEKLARLFNMPHGIILIVGPTGSGKTTTLYCIMNILNAEYRKIITIEDPVEYQLEGLTQIHVRAQIGLTFASGLRAIVRQDPDVILVGEIRDRETAEIAIHAALTGHLVLSTLHTNDAAGAISRMMEMGVESFLISSSLLGVASQRLVRRICPVCHGSGRTADDPNKRCRNCLGSGYRGRVAIFELMEINDDLRLAINAHKDSSELTQIAKKHGMRTLKEDGDLKVKEGLTTESEVTRVCKLDISALE</sequence>
<dbReference type="RefSeq" id="WP_307259784.1">
    <property type="nucleotide sequence ID" value="NZ_JAUSVL010000001.1"/>
</dbReference>
<dbReference type="InterPro" id="IPR037257">
    <property type="entry name" value="T2SS_E_N_sf"/>
</dbReference>
<dbReference type="SMART" id="SM00382">
    <property type="entry name" value="AAA"/>
    <property type="match status" value="1"/>
</dbReference>
<dbReference type="Pfam" id="PF05157">
    <property type="entry name" value="MshEN"/>
    <property type="match status" value="1"/>
</dbReference>
<dbReference type="PANTHER" id="PTHR30258">
    <property type="entry name" value="TYPE II SECRETION SYSTEM PROTEIN GSPE-RELATED"/>
    <property type="match status" value="1"/>
</dbReference>
<evidence type="ECO:0000256" key="1">
    <source>
        <dbReference type="ARBA" id="ARBA00006611"/>
    </source>
</evidence>
<dbReference type="AlphaFoldDB" id="A0AAE3VDG4"/>
<keyword evidence="2" id="KW-0547">Nucleotide-binding</keyword>
<dbReference type="GO" id="GO:0005524">
    <property type="term" value="F:ATP binding"/>
    <property type="evidence" value="ECO:0007669"/>
    <property type="project" value="UniProtKB-KW"/>
</dbReference>
<comment type="similarity">
    <text evidence="1">Belongs to the GSP E family.</text>
</comment>
<feature type="domain" description="Bacterial type II secretion system protein E" evidence="4">
    <location>
        <begin position="394"/>
        <end position="408"/>
    </location>
</feature>
<dbReference type="CDD" id="cd01129">
    <property type="entry name" value="PulE-GspE-like"/>
    <property type="match status" value="1"/>
</dbReference>
<protein>
    <submittedName>
        <fullName evidence="5">General secretion pathway protein E/type IV pilus assembly protein PilB</fullName>
    </submittedName>
</protein>
<dbReference type="GO" id="GO:0016887">
    <property type="term" value="F:ATP hydrolysis activity"/>
    <property type="evidence" value="ECO:0007669"/>
    <property type="project" value="TreeGrafter"/>
</dbReference>
<evidence type="ECO:0000256" key="2">
    <source>
        <dbReference type="ARBA" id="ARBA00022741"/>
    </source>
</evidence>
<dbReference type="SUPFAM" id="SSF160246">
    <property type="entry name" value="EspE N-terminal domain-like"/>
    <property type="match status" value="1"/>
</dbReference>
<keyword evidence="6" id="KW-1185">Reference proteome</keyword>
<dbReference type="Proteomes" id="UP001238163">
    <property type="component" value="Unassembled WGS sequence"/>
</dbReference>
<dbReference type="FunFam" id="3.30.450.90:FF:000001">
    <property type="entry name" value="Type II secretion system ATPase GspE"/>
    <property type="match status" value="1"/>
</dbReference>
<proteinExistence type="inferred from homology"/>
<dbReference type="Gene3D" id="3.30.450.90">
    <property type="match status" value="1"/>
</dbReference>
<dbReference type="GO" id="GO:0005886">
    <property type="term" value="C:plasma membrane"/>
    <property type="evidence" value="ECO:0007669"/>
    <property type="project" value="TreeGrafter"/>
</dbReference>
<dbReference type="SUPFAM" id="SSF52540">
    <property type="entry name" value="P-loop containing nucleoside triphosphate hydrolases"/>
    <property type="match status" value="1"/>
</dbReference>